<accession>A0A895Y8L8</accession>
<organism evidence="2 3">
    <name type="scientific">Natronosporangium hydrolyticum</name>
    <dbReference type="NCBI Taxonomy" id="2811111"/>
    <lineage>
        <taxon>Bacteria</taxon>
        <taxon>Bacillati</taxon>
        <taxon>Actinomycetota</taxon>
        <taxon>Actinomycetes</taxon>
        <taxon>Micromonosporales</taxon>
        <taxon>Micromonosporaceae</taxon>
        <taxon>Natronosporangium</taxon>
    </lineage>
</organism>
<dbReference type="InterPro" id="IPR036513">
    <property type="entry name" value="STAS_dom_sf"/>
</dbReference>
<dbReference type="Gene3D" id="3.30.750.24">
    <property type="entry name" value="STAS domain"/>
    <property type="match status" value="1"/>
</dbReference>
<dbReference type="EMBL" id="CP070499">
    <property type="protein sequence ID" value="QSB14084.1"/>
    <property type="molecule type" value="Genomic_DNA"/>
</dbReference>
<name>A0A895Y8L8_9ACTN</name>
<sequence length="296" mass="31186">MAHPTTVDRLALGDHVCWTFQGEGERLDAMARFVSAGLEHGHKVVYSTASLAPAAVLAGLRARGVRVAEPARTGQLQAQSSATAFTAAGDFSADQLLDAYATEIARSDREGYAGVRIIGDMAWASDSAVTTEALAEFEVRANALFAQGHAVGLCQYDRRQFPATALRRVGAAHFGTTWSETDQRWSPLLRMTRTENPPGLRLVGEVDISNYDAFTGVLRAAVAEQRADPRPTALVIDAGALRFVDARGVGLLVEAAATAPAGVHLRCCQPVLAQSIAAVEPGAPGLTVSFSDTGAT</sequence>
<dbReference type="InterPro" id="IPR002645">
    <property type="entry name" value="STAS_dom"/>
</dbReference>
<reference evidence="2" key="1">
    <citation type="submission" date="2021-02" db="EMBL/GenBank/DDBJ databases">
        <title>Natrosporangium hydrolyticum gen. nov., sp. nov, a haloalkaliphilic actinobacterium from a soda solonchak soil.</title>
        <authorList>
            <person name="Sorokin D.Y."/>
            <person name="Khijniak T.V."/>
            <person name="Zakharycheva A.P."/>
            <person name="Boueva O.V."/>
            <person name="Ariskina E.V."/>
            <person name="Hahnke R.L."/>
            <person name="Bunk B."/>
            <person name="Sproer C."/>
            <person name="Schumann P."/>
            <person name="Evtushenko L.I."/>
            <person name="Kublanov I.V."/>
        </authorList>
    </citation>
    <scope>NUCLEOTIDE SEQUENCE</scope>
    <source>
        <strain evidence="2">DSM 106523</strain>
    </source>
</reference>
<evidence type="ECO:0000313" key="2">
    <source>
        <dbReference type="EMBL" id="QSB14084.1"/>
    </source>
</evidence>
<gene>
    <name evidence="2" type="ORF">JQS43_21520</name>
</gene>
<proteinExistence type="predicted"/>
<dbReference type="PROSITE" id="PS50801">
    <property type="entry name" value="STAS"/>
    <property type="match status" value="1"/>
</dbReference>
<evidence type="ECO:0000313" key="3">
    <source>
        <dbReference type="Proteomes" id="UP000662857"/>
    </source>
</evidence>
<dbReference type="InterPro" id="IPR058548">
    <property type="entry name" value="MlaB-like_STAS"/>
</dbReference>
<dbReference type="Proteomes" id="UP000662857">
    <property type="component" value="Chromosome"/>
</dbReference>
<dbReference type="KEGG" id="nhy:JQS43_21520"/>
<evidence type="ECO:0000259" key="1">
    <source>
        <dbReference type="PROSITE" id="PS50801"/>
    </source>
</evidence>
<dbReference type="InterPro" id="IPR025847">
    <property type="entry name" value="MEDS_domain"/>
</dbReference>
<dbReference type="AlphaFoldDB" id="A0A895Y8L8"/>
<feature type="domain" description="STAS" evidence="1">
    <location>
        <begin position="200"/>
        <end position="255"/>
    </location>
</feature>
<keyword evidence="3" id="KW-1185">Reference proteome</keyword>
<dbReference type="SUPFAM" id="SSF52091">
    <property type="entry name" value="SpoIIaa-like"/>
    <property type="match status" value="1"/>
</dbReference>
<dbReference type="Pfam" id="PF14417">
    <property type="entry name" value="MEDS"/>
    <property type="match status" value="1"/>
</dbReference>
<dbReference type="CDD" id="cd07043">
    <property type="entry name" value="STAS_anti-anti-sigma_factors"/>
    <property type="match status" value="1"/>
</dbReference>
<dbReference type="Pfam" id="PF13466">
    <property type="entry name" value="STAS_2"/>
    <property type="match status" value="1"/>
</dbReference>
<protein>
    <submittedName>
        <fullName evidence="2">MEDS domain-containing protein</fullName>
    </submittedName>
</protein>
<dbReference type="RefSeq" id="WP_239676201.1">
    <property type="nucleotide sequence ID" value="NZ_CP070499.1"/>
</dbReference>